<evidence type="ECO:0000313" key="5">
    <source>
        <dbReference type="Proteomes" id="UP000807785"/>
    </source>
</evidence>
<dbReference type="GO" id="GO:0015627">
    <property type="term" value="C:type II protein secretion system complex"/>
    <property type="evidence" value="ECO:0007669"/>
    <property type="project" value="TreeGrafter"/>
</dbReference>
<proteinExistence type="predicted"/>
<feature type="domain" description="Type II/III secretion system secretin-like" evidence="2">
    <location>
        <begin position="398"/>
        <end position="576"/>
    </location>
</feature>
<dbReference type="InterPro" id="IPR011514">
    <property type="entry name" value="Secretin_N_2"/>
</dbReference>
<dbReference type="InterPro" id="IPR013358">
    <property type="entry name" value="Pilus_biogenesis_MshL"/>
</dbReference>
<dbReference type="GO" id="GO:0009297">
    <property type="term" value="P:pilus assembly"/>
    <property type="evidence" value="ECO:0007669"/>
    <property type="project" value="InterPro"/>
</dbReference>
<protein>
    <submittedName>
        <fullName evidence="4">Pilus (MSHA type) biogenesis protein MshL</fullName>
    </submittedName>
</protein>
<feature type="domain" description="Secretin N-terminal" evidence="3">
    <location>
        <begin position="147"/>
        <end position="222"/>
    </location>
</feature>
<gene>
    <name evidence="4" type="primary">mshL</name>
    <name evidence="4" type="ORF">IPH26_20295</name>
</gene>
<dbReference type="GO" id="GO:0009306">
    <property type="term" value="P:protein secretion"/>
    <property type="evidence" value="ECO:0007669"/>
    <property type="project" value="InterPro"/>
</dbReference>
<dbReference type="PANTHER" id="PTHR30332">
    <property type="entry name" value="PROBABLE GENERAL SECRETION PATHWAY PROTEIN D"/>
    <property type="match status" value="1"/>
</dbReference>
<evidence type="ECO:0000256" key="1">
    <source>
        <dbReference type="SAM" id="MobiDB-lite"/>
    </source>
</evidence>
<feature type="region of interest" description="Disordered" evidence="1">
    <location>
        <begin position="167"/>
        <end position="202"/>
    </location>
</feature>
<dbReference type="AlphaFoldDB" id="A0A9D7HT01"/>
<feature type="compositionally biased region" description="Polar residues" evidence="1">
    <location>
        <begin position="191"/>
        <end position="202"/>
    </location>
</feature>
<dbReference type="Pfam" id="PF07655">
    <property type="entry name" value="Secretin_N_2"/>
    <property type="match status" value="1"/>
</dbReference>
<dbReference type="PRINTS" id="PR00811">
    <property type="entry name" value="BCTERIALGSPD"/>
</dbReference>
<evidence type="ECO:0000259" key="2">
    <source>
        <dbReference type="Pfam" id="PF00263"/>
    </source>
</evidence>
<sequence length="613" mass="65751">MTNQSIRVSPGHLIGLLVLLAGCTTAPTLGPSNKHIGTEPAKPAAPVATIPQPVDIPAALPRPKAVPRLDTYSVVVNNVKVQELLFALARDAKINVDVHPGLDGTITLNAIDQTLPQLLSRIARQVDMRYEIDGPNLIVMPDSPFLRTYRVDYVNLSRDTTGSVSINTQITSGGSGSSSSGSGNVGISALGGSNNSTTEVRNTGKNRFWESLEKNIKDILRETDKILPEGSSETVIENEDLQTTTGSGAQTGSKTTRRQSAPASLAGSPSAATLQTTGTQIVRRTTFREAASVIVNPESGIVTVRATARQHEKVQEFIDLVMTSAKRQVLIEATIAEVTLGTGYQQGIDWSRLRPDGSGFGVSPAQLGANPTSNITPFVLNYSTAGKTLNVLSTINLLERFGTVKVLSSPKLSVLNNQTALLKVVDNIVYFEVKADTTTTANVGTTTAFTTTPRSVSVGLVMSVTPQISENDNIVLNVRPTISRVTALARDPNPSIPANIPNNVPQIQTRELESVLRVSNGDIAVLGGLMEDRVDYKTGRVPILGAVPLLGEALTSRDNAVQKTELVIFLRPIVIRDASLEGDYRSYRDRLPTADYFRDNPNPPLPQWELGTR</sequence>
<dbReference type="Proteomes" id="UP000807785">
    <property type="component" value="Unassembled WGS sequence"/>
</dbReference>
<dbReference type="InterPro" id="IPR001775">
    <property type="entry name" value="GspD/PilQ"/>
</dbReference>
<dbReference type="Pfam" id="PF00263">
    <property type="entry name" value="Secretin"/>
    <property type="match status" value="1"/>
</dbReference>
<dbReference type="InterPro" id="IPR050810">
    <property type="entry name" value="Bact_Secretion_Sys_Channel"/>
</dbReference>
<dbReference type="NCBIfam" id="TIGR02519">
    <property type="entry name" value="pilus_MshL"/>
    <property type="match status" value="1"/>
</dbReference>
<dbReference type="InterPro" id="IPR004846">
    <property type="entry name" value="T2SS/T3SS_dom"/>
</dbReference>
<feature type="compositionally biased region" description="Low complexity" evidence="1">
    <location>
        <begin position="242"/>
        <end position="272"/>
    </location>
</feature>
<dbReference type="GO" id="GO:0019867">
    <property type="term" value="C:outer membrane"/>
    <property type="evidence" value="ECO:0007669"/>
    <property type="project" value="InterPro"/>
</dbReference>
<dbReference type="EMBL" id="JADJEV010000005">
    <property type="protein sequence ID" value="MBK6975176.1"/>
    <property type="molecule type" value="Genomic_DNA"/>
</dbReference>
<dbReference type="PANTHER" id="PTHR30332:SF17">
    <property type="entry name" value="TYPE IV PILIATION SYSTEM PROTEIN DR_0774-RELATED"/>
    <property type="match status" value="1"/>
</dbReference>
<name>A0A9D7HT01_9PROT</name>
<organism evidence="4 5">
    <name type="scientific">Candidatus Methylophosphatis roskildensis</name>
    <dbReference type="NCBI Taxonomy" id="2899263"/>
    <lineage>
        <taxon>Bacteria</taxon>
        <taxon>Pseudomonadati</taxon>
        <taxon>Pseudomonadota</taxon>
        <taxon>Betaproteobacteria</taxon>
        <taxon>Nitrosomonadales</taxon>
        <taxon>Sterolibacteriaceae</taxon>
        <taxon>Candidatus Methylophosphatis</taxon>
    </lineage>
</organism>
<evidence type="ECO:0000313" key="4">
    <source>
        <dbReference type="EMBL" id="MBK6975176.1"/>
    </source>
</evidence>
<accession>A0A9D7HT01</accession>
<reference evidence="4" key="1">
    <citation type="submission" date="2020-10" db="EMBL/GenBank/DDBJ databases">
        <title>Connecting structure to function with the recovery of over 1000 high-quality activated sludge metagenome-assembled genomes encoding full-length rRNA genes using long-read sequencing.</title>
        <authorList>
            <person name="Singleton C.M."/>
            <person name="Petriglieri F."/>
            <person name="Kristensen J.M."/>
            <person name="Kirkegaard R.H."/>
            <person name="Michaelsen T.Y."/>
            <person name="Andersen M.H."/>
            <person name="Karst S.M."/>
            <person name="Dueholm M.S."/>
            <person name="Nielsen P.H."/>
            <person name="Albertsen M."/>
        </authorList>
    </citation>
    <scope>NUCLEOTIDE SEQUENCE</scope>
    <source>
        <strain evidence="4">Bjer_18-Q3-R1-45_BAT3C.347</strain>
    </source>
</reference>
<dbReference type="PROSITE" id="PS51257">
    <property type="entry name" value="PROKAR_LIPOPROTEIN"/>
    <property type="match status" value="1"/>
</dbReference>
<evidence type="ECO:0000259" key="3">
    <source>
        <dbReference type="Pfam" id="PF07655"/>
    </source>
</evidence>
<comment type="caution">
    <text evidence="4">The sequence shown here is derived from an EMBL/GenBank/DDBJ whole genome shotgun (WGS) entry which is preliminary data.</text>
</comment>
<dbReference type="Gene3D" id="3.55.50.30">
    <property type="match status" value="1"/>
</dbReference>
<feature type="region of interest" description="Disordered" evidence="1">
    <location>
        <begin position="230"/>
        <end position="277"/>
    </location>
</feature>